<dbReference type="GO" id="GO:0015221">
    <property type="term" value="F:lipopolysaccharide transmembrane transporter activity"/>
    <property type="evidence" value="ECO:0007669"/>
    <property type="project" value="InterPro"/>
</dbReference>
<dbReference type="GO" id="GO:0005886">
    <property type="term" value="C:plasma membrane"/>
    <property type="evidence" value="ECO:0007669"/>
    <property type="project" value="InterPro"/>
</dbReference>
<dbReference type="InterPro" id="IPR026265">
    <property type="entry name" value="LptC"/>
</dbReference>
<evidence type="ECO:0000313" key="2">
    <source>
        <dbReference type="EMBL" id="QSZ41779.1"/>
    </source>
</evidence>
<name>A0A975B046_9BACT</name>
<reference evidence="2" key="1">
    <citation type="submission" date="2019-11" db="EMBL/GenBank/DDBJ databases">
        <authorList>
            <person name="Kojima H."/>
        </authorList>
    </citation>
    <scope>NUCLEOTIDE SEQUENCE</scope>
    <source>
        <strain evidence="2">H1576</strain>
    </source>
</reference>
<dbReference type="AlphaFoldDB" id="A0A975B046"/>
<keyword evidence="3" id="KW-1185">Reference proteome</keyword>
<gene>
    <name evidence="2" type="primary">lptC</name>
    <name evidence="2" type="ORF">GJV85_06540</name>
</gene>
<keyword evidence="1" id="KW-0812">Transmembrane</keyword>
<dbReference type="KEGG" id="saqt:GJV85_06540"/>
<dbReference type="NCBIfam" id="TIGR04409">
    <property type="entry name" value="LptC_YrbK"/>
    <property type="match status" value="1"/>
</dbReference>
<protein>
    <submittedName>
        <fullName evidence="2">LPS export ABC transporter periplasmic protein LptC</fullName>
    </submittedName>
</protein>
<dbReference type="EMBL" id="CP046072">
    <property type="protein sequence ID" value="QSZ41779.1"/>
    <property type="molecule type" value="Genomic_DNA"/>
</dbReference>
<feature type="transmembrane region" description="Helical" evidence="1">
    <location>
        <begin position="6"/>
        <end position="21"/>
    </location>
</feature>
<proteinExistence type="predicted"/>
<keyword evidence="1" id="KW-1133">Transmembrane helix</keyword>
<evidence type="ECO:0000313" key="3">
    <source>
        <dbReference type="Proteomes" id="UP000671852"/>
    </source>
</evidence>
<sequence>MNINIFFLFILSSLMMIFYFFKPLDIKQQLFVDIPLFEIRDFSLYELNQEKIKTFMSGDVATRYADRYTVKSMDFTDNSKTYIANMKADSGLYEGDIITLIGKVSYFREDGLTFDSQEVVYNKKTSVAKTQSEYVAYMGDNKITGVSLEYNSLLNKIESKQVVAKYILDEEQL</sequence>
<keyword evidence="1" id="KW-0472">Membrane</keyword>
<dbReference type="Proteomes" id="UP000671852">
    <property type="component" value="Chromosome"/>
</dbReference>
<reference evidence="2" key="2">
    <citation type="submission" date="2021-04" db="EMBL/GenBank/DDBJ databases">
        <title>Isolation and characterization of a novel species of the genus Sulfurimonas.</title>
        <authorList>
            <person name="Fukui M."/>
        </authorList>
    </citation>
    <scope>NUCLEOTIDE SEQUENCE</scope>
    <source>
        <strain evidence="2">H1576</strain>
    </source>
</reference>
<accession>A0A975B046</accession>
<dbReference type="InterPro" id="IPR010664">
    <property type="entry name" value="LipoPS_assembly_LptC-rel"/>
</dbReference>
<evidence type="ECO:0000256" key="1">
    <source>
        <dbReference type="SAM" id="Phobius"/>
    </source>
</evidence>
<organism evidence="2 3">
    <name type="scientific">Sulfurimonas aquatica</name>
    <dbReference type="NCBI Taxonomy" id="2672570"/>
    <lineage>
        <taxon>Bacteria</taxon>
        <taxon>Pseudomonadati</taxon>
        <taxon>Campylobacterota</taxon>
        <taxon>Epsilonproteobacteria</taxon>
        <taxon>Campylobacterales</taxon>
        <taxon>Sulfurimonadaceae</taxon>
        <taxon>Sulfurimonas</taxon>
    </lineage>
</organism>
<dbReference type="Pfam" id="PF06835">
    <property type="entry name" value="LptC"/>
    <property type="match status" value="1"/>
</dbReference>